<dbReference type="InterPro" id="IPR036565">
    <property type="entry name" value="Mur-like_cat_sf"/>
</dbReference>
<evidence type="ECO:0000256" key="2">
    <source>
        <dbReference type="ARBA" id="ARBA00004752"/>
    </source>
</evidence>
<evidence type="ECO:0000313" key="19">
    <source>
        <dbReference type="Proteomes" id="UP001154265"/>
    </source>
</evidence>
<comment type="catalytic activity">
    <reaction evidence="13 14">
        <text>UDP-N-acetyl-alpha-D-muramate + L-alanine + ATP = UDP-N-acetyl-alpha-D-muramoyl-L-alanine + ADP + phosphate + H(+)</text>
        <dbReference type="Rhea" id="RHEA:23372"/>
        <dbReference type="ChEBI" id="CHEBI:15378"/>
        <dbReference type="ChEBI" id="CHEBI:30616"/>
        <dbReference type="ChEBI" id="CHEBI:43474"/>
        <dbReference type="ChEBI" id="CHEBI:57972"/>
        <dbReference type="ChEBI" id="CHEBI:70757"/>
        <dbReference type="ChEBI" id="CHEBI:83898"/>
        <dbReference type="ChEBI" id="CHEBI:456216"/>
        <dbReference type="EC" id="6.3.2.8"/>
    </reaction>
</comment>
<dbReference type="HAMAP" id="MF_00046">
    <property type="entry name" value="MurC"/>
    <property type="match status" value="1"/>
</dbReference>
<evidence type="ECO:0000256" key="4">
    <source>
        <dbReference type="ARBA" id="ARBA00022490"/>
    </source>
</evidence>
<dbReference type="NCBIfam" id="TIGR01082">
    <property type="entry name" value="murC"/>
    <property type="match status" value="1"/>
</dbReference>
<dbReference type="InterPro" id="IPR013221">
    <property type="entry name" value="Mur_ligase_cen"/>
</dbReference>
<evidence type="ECO:0000259" key="15">
    <source>
        <dbReference type="Pfam" id="PF01225"/>
    </source>
</evidence>
<evidence type="ECO:0000256" key="12">
    <source>
        <dbReference type="ARBA" id="ARBA00023316"/>
    </source>
</evidence>
<reference evidence="18" key="1">
    <citation type="journal article" date="2022" name="Genome Biol. Evol.">
        <title>A New Gene Family Diagnostic for Intracellular Biomineralization of Amorphous Ca Carbonates by Cyanobacteria.</title>
        <authorList>
            <person name="Benzerara K."/>
            <person name="Duprat E."/>
            <person name="Bitard-Feildel T."/>
            <person name="Caumes G."/>
            <person name="Cassier-Chauvat C."/>
            <person name="Chauvat F."/>
            <person name="Dezi M."/>
            <person name="Diop S.I."/>
            <person name="Gaschignard G."/>
            <person name="Gorgen S."/>
            <person name="Gugger M."/>
            <person name="Lopez-Garcia P."/>
            <person name="Millet M."/>
            <person name="Skouri-Panet F."/>
            <person name="Moreira D."/>
            <person name="Callebaut I."/>
        </authorList>
    </citation>
    <scope>NUCLEOTIDE SEQUENCE</scope>
    <source>
        <strain evidence="18">G9</strain>
    </source>
</reference>
<evidence type="ECO:0000256" key="11">
    <source>
        <dbReference type="ARBA" id="ARBA00023306"/>
    </source>
</evidence>
<comment type="pathway">
    <text evidence="2 14">Cell wall biogenesis; peptidoglycan biosynthesis.</text>
</comment>
<dbReference type="InterPro" id="IPR050061">
    <property type="entry name" value="MurCDEF_pg_biosynth"/>
</dbReference>
<dbReference type="EMBL" id="JAKKUT010000002">
    <property type="protein sequence ID" value="MDG2990010.1"/>
    <property type="molecule type" value="Genomic_DNA"/>
</dbReference>
<keyword evidence="5 14" id="KW-0436">Ligase</keyword>
<dbReference type="PANTHER" id="PTHR43445:SF3">
    <property type="entry name" value="UDP-N-ACETYLMURAMATE--L-ALANINE LIGASE"/>
    <property type="match status" value="1"/>
</dbReference>
<dbReference type="SUPFAM" id="SSF53244">
    <property type="entry name" value="MurD-like peptide ligases, peptide-binding domain"/>
    <property type="match status" value="1"/>
</dbReference>
<organism evidence="18 19">
    <name type="scientific">Candidatus Synechococcus calcipolaris G9</name>
    <dbReference type="NCBI Taxonomy" id="1497997"/>
    <lineage>
        <taxon>Bacteria</taxon>
        <taxon>Bacillati</taxon>
        <taxon>Cyanobacteriota</taxon>
        <taxon>Cyanophyceae</taxon>
        <taxon>Synechococcales</taxon>
        <taxon>Synechococcaceae</taxon>
        <taxon>Synechococcus</taxon>
    </lineage>
</organism>
<evidence type="ECO:0000256" key="1">
    <source>
        <dbReference type="ARBA" id="ARBA00004496"/>
    </source>
</evidence>
<dbReference type="PANTHER" id="PTHR43445">
    <property type="entry name" value="UDP-N-ACETYLMURAMATE--L-ALANINE LIGASE-RELATED"/>
    <property type="match status" value="1"/>
</dbReference>
<evidence type="ECO:0000256" key="6">
    <source>
        <dbReference type="ARBA" id="ARBA00022618"/>
    </source>
</evidence>
<name>A0ABT6EW50_9SYNE</name>
<keyword evidence="11 14" id="KW-0131">Cell cycle</keyword>
<dbReference type="Pfam" id="PF02875">
    <property type="entry name" value="Mur_ligase_C"/>
    <property type="match status" value="1"/>
</dbReference>
<comment type="caution">
    <text evidence="18">The sequence shown here is derived from an EMBL/GenBank/DDBJ whole genome shotgun (WGS) entry which is preliminary data.</text>
</comment>
<protein>
    <recommendedName>
        <fullName evidence="3 14">UDP-N-acetylmuramate--L-alanine ligase</fullName>
        <ecNumber evidence="3 14">6.3.2.8</ecNumber>
    </recommendedName>
    <alternativeName>
        <fullName evidence="14">UDP-N-acetylmuramoyl-L-alanine synthetase</fullName>
    </alternativeName>
</protein>
<keyword evidence="12 14" id="KW-0961">Cell wall biogenesis/degradation</keyword>
<dbReference type="EC" id="6.3.2.8" evidence="3 14"/>
<evidence type="ECO:0000256" key="13">
    <source>
        <dbReference type="ARBA" id="ARBA00047833"/>
    </source>
</evidence>
<evidence type="ECO:0000256" key="9">
    <source>
        <dbReference type="ARBA" id="ARBA00022960"/>
    </source>
</evidence>
<keyword evidence="7 14" id="KW-0547">Nucleotide-binding</keyword>
<keyword evidence="4 14" id="KW-0963">Cytoplasm</keyword>
<dbReference type="Pfam" id="PF08245">
    <property type="entry name" value="Mur_ligase_M"/>
    <property type="match status" value="1"/>
</dbReference>
<dbReference type="SUPFAM" id="SSF51984">
    <property type="entry name" value="MurCD N-terminal domain"/>
    <property type="match status" value="1"/>
</dbReference>
<dbReference type="Gene3D" id="3.40.50.720">
    <property type="entry name" value="NAD(P)-binding Rossmann-like Domain"/>
    <property type="match status" value="1"/>
</dbReference>
<comment type="function">
    <text evidence="14">Cell wall formation.</text>
</comment>
<comment type="subcellular location">
    <subcellularLocation>
        <location evidence="1 14">Cytoplasm</location>
    </subcellularLocation>
</comment>
<dbReference type="GO" id="GO:0008763">
    <property type="term" value="F:UDP-N-acetylmuramate-L-alanine ligase activity"/>
    <property type="evidence" value="ECO:0007669"/>
    <property type="project" value="UniProtKB-EC"/>
</dbReference>
<sequence length="478" mass="52322">MDFSGRPFHFIGIGGIGMSALAHILAKQQLPVSGSDLRSSNLTQQLQQLGVTVFLGQEAANLEAYPLGTREFDLPQVICSTAIRKDNPEYKAALDLGCPIFHRSDVLAALMKRSQSIAVSGTHGKTTTSSMIGYMLLHAGLDPTLIIGGEVSAWQGNARVGNSRYLVAEADESDGSLRKFGANLGIITNIELDHPDHYQSLDQVVDIFQQFANDSEIIIGCYDCQTVRDRIHHPRLLSYSLNRSTGADYSVDHIQYGCHGTTARVWERGISLGLLQLKVLGQHNLQNALAVIAVGRYLGIDFATIAAALATFEGARRRFEERGQANGIRCIDDYAHHPSEISATLASARLQLGRDSQWKRIIAVFQPHRYSRTFTFLEEFSRCFGDADTVILTDIYSAGEANSGLVTGQDLADRLSEHHDQVFYSHSFSQVETTLENMLRPGDLVLFLGAGNLNQIIPNVLAAQNCMGVSSRTEAIAL</sequence>
<dbReference type="InterPro" id="IPR005758">
    <property type="entry name" value="UDP-N-AcMur_Ala_ligase_MurC"/>
</dbReference>
<feature type="binding site" evidence="14">
    <location>
        <begin position="121"/>
        <end position="127"/>
    </location>
    <ligand>
        <name>ATP</name>
        <dbReference type="ChEBI" id="CHEBI:30616"/>
    </ligand>
</feature>
<gene>
    <name evidence="14 18" type="primary">murC</name>
    <name evidence="18" type="ORF">L3556_03540</name>
</gene>
<reference evidence="18" key="2">
    <citation type="submission" date="2022-01" db="EMBL/GenBank/DDBJ databases">
        <authorList>
            <person name="Zivanovic Y."/>
            <person name="Moreira D."/>
            <person name="Lopez-Garcia P."/>
        </authorList>
    </citation>
    <scope>NUCLEOTIDE SEQUENCE</scope>
    <source>
        <strain evidence="18">G9</strain>
    </source>
</reference>
<keyword evidence="6 14" id="KW-0132">Cell division</keyword>
<evidence type="ECO:0000256" key="14">
    <source>
        <dbReference type="HAMAP-Rule" id="MF_00046"/>
    </source>
</evidence>
<comment type="similarity">
    <text evidence="14">Belongs to the MurCDEF family.</text>
</comment>
<feature type="domain" description="Mur ligase central" evidence="17">
    <location>
        <begin position="119"/>
        <end position="294"/>
    </location>
</feature>
<evidence type="ECO:0000313" key="18">
    <source>
        <dbReference type="EMBL" id="MDG2990010.1"/>
    </source>
</evidence>
<dbReference type="Gene3D" id="3.90.190.20">
    <property type="entry name" value="Mur ligase, C-terminal domain"/>
    <property type="match status" value="1"/>
</dbReference>
<keyword evidence="8 14" id="KW-0067">ATP-binding</keyword>
<dbReference type="SUPFAM" id="SSF53623">
    <property type="entry name" value="MurD-like peptide ligases, catalytic domain"/>
    <property type="match status" value="1"/>
</dbReference>
<dbReference type="RefSeq" id="WP_277867590.1">
    <property type="nucleotide sequence ID" value="NZ_JAKKUT010000002.1"/>
</dbReference>
<evidence type="ECO:0000259" key="16">
    <source>
        <dbReference type="Pfam" id="PF02875"/>
    </source>
</evidence>
<evidence type="ECO:0000259" key="17">
    <source>
        <dbReference type="Pfam" id="PF08245"/>
    </source>
</evidence>
<dbReference type="Pfam" id="PF01225">
    <property type="entry name" value="Mur_ligase"/>
    <property type="match status" value="1"/>
</dbReference>
<evidence type="ECO:0000256" key="7">
    <source>
        <dbReference type="ARBA" id="ARBA00022741"/>
    </source>
</evidence>
<dbReference type="Gene3D" id="3.40.1190.10">
    <property type="entry name" value="Mur-like, catalytic domain"/>
    <property type="match status" value="1"/>
</dbReference>
<dbReference type="InterPro" id="IPR036615">
    <property type="entry name" value="Mur_ligase_C_dom_sf"/>
</dbReference>
<proteinExistence type="inferred from homology"/>
<dbReference type="InterPro" id="IPR000713">
    <property type="entry name" value="Mur_ligase_N"/>
</dbReference>
<evidence type="ECO:0000256" key="8">
    <source>
        <dbReference type="ARBA" id="ARBA00022840"/>
    </source>
</evidence>
<keyword evidence="9 14" id="KW-0133">Cell shape</keyword>
<dbReference type="InterPro" id="IPR004101">
    <property type="entry name" value="Mur_ligase_C"/>
</dbReference>
<evidence type="ECO:0000256" key="3">
    <source>
        <dbReference type="ARBA" id="ARBA00012211"/>
    </source>
</evidence>
<keyword evidence="19" id="KW-1185">Reference proteome</keyword>
<evidence type="ECO:0000256" key="10">
    <source>
        <dbReference type="ARBA" id="ARBA00022984"/>
    </source>
</evidence>
<dbReference type="Proteomes" id="UP001154265">
    <property type="component" value="Unassembled WGS sequence"/>
</dbReference>
<evidence type="ECO:0000256" key="5">
    <source>
        <dbReference type="ARBA" id="ARBA00022598"/>
    </source>
</evidence>
<accession>A0ABT6EW50</accession>
<feature type="domain" description="Mur ligase N-terminal catalytic" evidence="15">
    <location>
        <begin position="8"/>
        <end position="114"/>
    </location>
</feature>
<keyword evidence="10 14" id="KW-0573">Peptidoglycan synthesis</keyword>
<feature type="domain" description="Mur ligase C-terminal" evidence="16">
    <location>
        <begin position="317"/>
        <end position="451"/>
    </location>
</feature>